<evidence type="ECO:0000313" key="3">
    <source>
        <dbReference type="Proteomes" id="UP000177913"/>
    </source>
</evidence>
<sequence length="64" mass="7006">MDLLTYTIVSAVLIMMLHFALGIGEEFKLFITFGIFILGAAMGAYLNSYEFGLGAAIVLSLINW</sequence>
<comment type="caution">
    <text evidence="2">The sequence shown here is derived from an EMBL/GenBank/DDBJ whole genome shotgun (WGS) entry which is preliminary data.</text>
</comment>
<dbReference type="Proteomes" id="UP000177913">
    <property type="component" value="Unassembled WGS sequence"/>
</dbReference>
<feature type="transmembrane region" description="Helical" evidence="1">
    <location>
        <begin position="6"/>
        <end position="23"/>
    </location>
</feature>
<protein>
    <submittedName>
        <fullName evidence="2">Uncharacterized protein</fullName>
    </submittedName>
</protein>
<dbReference type="EMBL" id="MFZO01000013">
    <property type="protein sequence ID" value="OGK25311.1"/>
    <property type="molecule type" value="Genomic_DNA"/>
</dbReference>
<evidence type="ECO:0000313" key="2">
    <source>
        <dbReference type="EMBL" id="OGK25311.1"/>
    </source>
</evidence>
<proteinExistence type="predicted"/>
<accession>A0A1F7H267</accession>
<organism evidence="2 3">
    <name type="scientific">Candidatus Roizmanbacteria bacterium RIFCSPHIGHO2_02_FULL_38_11</name>
    <dbReference type="NCBI Taxonomy" id="1802039"/>
    <lineage>
        <taxon>Bacteria</taxon>
        <taxon>Candidatus Roizmaniibacteriota</taxon>
    </lineage>
</organism>
<gene>
    <name evidence="2" type="ORF">A3C25_00635</name>
</gene>
<reference evidence="2 3" key="1">
    <citation type="journal article" date="2016" name="Nat. Commun.">
        <title>Thousands of microbial genomes shed light on interconnected biogeochemical processes in an aquifer system.</title>
        <authorList>
            <person name="Anantharaman K."/>
            <person name="Brown C.T."/>
            <person name="Hug L.A."/>
            <person name="Sharon I."/>
            <person name="Castelle C.J."/>
            <person name="Probst A.J."/>
            <person name="Thomas B.C."/>
            <person name="Singh A."/>
            <person name="Wilkins M.J."/>
            <person name="Karaoz U."/>
            <person name="Brodie E.L."/>
            <person name="Williams K.H."/>
            <person name="Hubbard S.S."/>
            <person name="Banfield J.F."/>
        </authorList>
    </citation>
    <scope>NUCLEOTIDE SEQUENCE [LARGE SCALE GENOMIC DNA]</scope>
</reference>
<dbReference type="AlphaFoldDB" id="A0A1F7H267"/>
<keyword evidence="1" id="KW-0472">Membrane</keyword>
<keyword evidence="1" id="KW-1133">Transmembrane helix</keyword>
<keyword evidence="1" id="KW-0812">Transmembrane</keyword>
<feature type="transmembrane region" description="Helical" evidence="1">
    <location>
        <begin position="35"/>
        <end position="62"/>
    </location>
</feature>
<name>A0A1F7H267_9BACT</name>
<evidence type="ECO:0000256" key="1">
    <source>
        <dbReference type="SAM" id="Phobius"/>
    </source>
</evidence>